<protein>
    <submittedName>
        <fullName evidence="2">Nucleotide pyrophosphohydrolase</fullName>
    </submittedName>
</protein>
<dbReference type="InterPro" id="IPR004518">
    <property type="entry name" value="MazG-like_dom"/>
</dbReference>
<comment type="caution">
    <text evidence="2">The sequence shown here is derived from an EMBL/GenBank/DDBJ whole genome shotgun (WGS) entry which is preliminary data.</text>
</comment>
<evidence type="ECO:0000313" key="2">
    <source>
        <dbReference type="EMBL" id="MCK2221833.1"/>
    </source>
</evidence>
<dbReference type="PANTHER" id="PTHR46523:SF1">
    <property type="entry name" value="DCTP PYROPHOSPHATASE 1"/>
    <property type="match status" value="1"/>
</dbReference>
<accession>A0ABT0GCI2</accession>
<dbReference type="InterPro" id="IPR025984">
    <property type="entry name" value="DCTPP"/>
</dbReference>
<dbReference type="InterPro" id="IPR052555">
    <property type="entry name" value="dCTP_Pyrophosphatase"/>
</dbReference>
<keyword evidence="3" id="KW-1185">Reference proteome</keyword>
<gene>
    <name evidence="2" type="ORF">MF672_049710</name>
</gene>
<dbReference type="CDD" id="cd11537">
    <property type="entry name" value="NTP-PPase_RS21-C6_like"/>
    <property type="match status" value="1"/>
</dbReference>
<dbReference type="PIRSF" id="PIRSF029826">
    <property type="entry name" value="UCP029826_pph"/>
    <property type="match status" value="1"/>
</dbReference>
<dbReference type="Pfam" id="PF03819">
    <property type="entry name" value="MazG"/>
    <property type="match status" value="1"/>
</dbReference>
<dbReference type="PANTHER" id="PTHR46523">
    <property type="entry name" value="DCTP PYROPHOSPHATASE 1"/>
    <property type="match status" value="1"/>
</dbReference>
<evidence type="ECO:0000313" key="3">
    <source>
        <dbReference type="Proteomes" id="UP001317259"/>
    </source>
</evidence>
<proteinExistence type="predicted"/>
<evidence type="ECO:0000259" key="1">
    <source>
        <dbReference type="Pfam" id="PF03819"/>
    </source>
</evidence>
<dbReference type="SUPFAM" id="SSF101386">
    <property type="entry name" value="all-alpha NTP pyrophosphatases"/>
    <property type="match status" value="1"/>
</dbReference>
<dbReference type="RefSeq" id="WP_242373063.1">
    <property type="nucleotide sequence ID" value="NZ_JAKRKC020000003.1"/>
</dbReference>
<reference evidence="2 3" key="1">
    <citation type="submission" date="2022-04" db="EMBL/GenBank/DDBJ databases">
        <title>Genome draft of Actinomadura sp. ATCC 31491.</title>
        <authorList>
            <person name="Shi X."/>
            <person name="Du Y."/>
        </authorList>
    </citation>
    <scope>NUCLEOTIDE SEQUENCE [LARGE SCALE GENOMIC DNA]</scope>
    <source>
        <strain evidence="2 3">ATCC 31491</strain>
    </source>
</reference>
<dbReference type="Proteomes" id="UP001317259">
    <property type="component" value="Unassembled WGS sequence"/>
</dbReference>
<sequence length="120" mass="13278">MTTDLEHLAGRLRAFARERDWEQFHTPKNLAMALAGEVGELVAEFQWLTAAESADPGPEALARMRTELGDVTLYLVRLADVLGVDLMAAALDKLADNERRYDATRYRGSARKAPPTPPTP</sequence>
<feature type="domain" description="NTP pyrophosphohydrolase MazG-like" evidence="1">
    <location>
        <begin position="26"/>
        <end position="93"/>
    </location>
</feature>
<dbReference type="Gene3D" id="1.10.287.1080">
    <property type="entry name" value="MazG-like"/>
    <property type="match status" value="1"/>
</dbReference>
<name>A0ABT0GCI2_9ACTN</name>
<organism evidence="2 3">
    <name type="scientific">Actinomadura luzonensis</name>
    <dbReference type="NCBI Taxonomy" id="2805427"/>
    <lineage>
        <taxon>Bacteria</taxon>
        <taxon>Bacillati</taxon>
        <taxon>Actinomycetota</taxon>
        <taxon>Actinomycetes</taxon>
        <taxon>Streptosporangiales</taxon>
        <taxon>Thermomonosporaceae</taxon>
        <taxon>Actinomadura</taxon>
    </lineage>
</organism>
<dbReference type="EMBL" id="JAKRKC020000003">
    <property type="protein sequence ID" value="MCK2221833.1"/>
    <property type="molecule type" value="Genomic_DNA"/>
</dbReference>